<gene>
    <name evidence="2" type="ORF">NKR23_g11767</name>
</gene>
<accession>A0AA38R751</accession>
<dbReference type="EMBL" id="JANBVO010000069">
    <property type="protein sequence ID" value="KAJ9131280.1"/>
    <property type="molecule type" value="Genomic_DNA"/>
</dbReference>
<proteinExistence type="predicted"/>
<comment type="caution">
    <text evidence="2">The sequence shown here is derived from an EMBL/GenBank/DDBJ whole genome shotgun (WGS) entry which is preliminary data.</text>
</comment>
<dbReference type="AlphaFoldDB" id="A0AA38R751"/>
<keyword evidence="3" id="KW-1185">Reference proteome</keyword>
<dbReference type="Proteomes" id="UP001174694">
    <property type="component" value="Unassembled WGS sequence"/>
</dbReference>
<reference evidence="2" key="1">
    <citation type="submission" date="2022-07" db="EMBL/GenBank/DDBJ databases">
        <title>Fungi with potential for degradation of polypropylene.</title>
        <authorList>
            <person name="Gostincar C."/>
        </authorList>
    </citation>
    <scope>NUCLEOTIDE SEQUENCE</scope>
    <source>
        <strain evidence="2">EXF-13308</strain>
    </source>
</reference>
<protein>
    <submittedName>
        <fullName evidence="2">Uncharacterized protein</fullName>
    </submittedName>
</protein>
<sequence>MPPSSPRLPHEFISFPPRIGQEAPQPAPPELSPVQRMAVVLHVLQKSELASSYACRVKDEKAEIQALILCIIKDHKTAEEFEQCLWDGVPASQKLTKLIEIAKSGSHPPDRAG</sequence>
<evidence type="ECO:0000313" key="3">
    <source>
        <dbReference type="Proteomes" id="UP001174694"/>
    </source>
</evidence>
<evidence type="ECO:0000313" key="2">
    <source>
        <dbReference type="EMBL" id="KAJ9131280.1"/>
    </source>
</evidence>
<name>A0AA38R751_9PEZI</name>
<organism evidence="2 3">
    <name type="scientific">Pleurostoma richardsiae</name>
    <dbReference type="NCBI Taxonomy" id="41990"/>
    <lineage>
        <taxon>Eukaryota</taxon>
        <taxon>Fungi</taxon>
        <taxon>Dikarya</taxon>
        <taxon>Ascomycota</taxon>
        <taxon>Pezizomycotina</taxon>
        <taxon>Sordariomycetes</taxon>
        <taxon>Sordariomycetidae</taxon>
        <taxon>Calosphaeriales</taxon>
        <taxon>Pleurostomataceae</taxon>
        <taxon>Pleurostoma</taxon>
    </lineage>
</organism>
<feature type="region of interest" description="Disordered" evidence="1">
    <location>
        <begin position="1"/>
        <end position="30"/>
    </location>
</feature>
<evidence type="ECO:0000256" key="1">
    <source>
        <dbReference type="SAM" id="MobiDB-lite"/>
    </source>
</evidence>